<dbReference type="InterPro" id="IPR000719">
    <property type="entry name" value="Prot_kinase_dom"/>
</dbReference>
<protein>
    <recommendedName>
        <fullName evidence="7">Protein kinase domain-containing protein</fullName>
    </recommendedName>
</protein>
<name>A0A3Q3XHI4_MOLML</name>
<dbReference type="GO" id="GO:0004674">
    <property type="term" value="F:protein serine/threonine kinase activity"/>
    <property type="evidence" value="ECO:0007669"/>
    <property type="project" value="UniProtKB-KW"/>
</dbReference>
<sequence length="456" mass="50261">MDHGDPSDRVESTTDTMDYLLRHNITKGCLLGECHLLVDNLGEGGFGFVTRCFNIEKCKMEAVKILKSNPDLLCQARNELTILKQLRCLNPDTCNVVKLNDVFCHKDYICLALELLDQDLLDYVGERQGGLPMSEIRPIIHQLATALYHLSSIGIVHADIKPENVMLVDRSRQPLKVKLIDFGLAYPVHGKPCAVVQTVGYRAPEVMLDIPFDEAIDMWSLGVTAAELAAGFHPYAGNKDYDVLSLIIKYQGQPRDGLLDCGKKTGCYFNRLDMLPKLMDHGDPSDRHLLLHLIKKMLQLDADDRIKPLEVLQHPFFSHIRQRPPVVNCIRTGTDSPGLRSGLVSTRHIPGLSNSCSATTRSWSLLGLSCGPAATRSSPATLAGAQTALEAQLPLEAALVPSVGPGLSNSLASNSCSPHSTGQSKGVTKWLQKDQPGKQSKRLLEYHWDPGHLLVW</sequence>
<evidence type="ECO:0000313" key="9">
    <source>
        <dbReference type="Proteomes" id="UP000261620"/>
    </source>
</evidence>
<reference evidence="8" key="1">
    <citation type="submission" date="2025-08" db="UniProtKB">
        <authorList>
            <consortium name="Ensembl"/>
        </authorList>
    </citation>
    <scope>IDENTIFICATION</scope>
</reference>
<dbReference type="GO" id="GO:0005737">
    <property type="term" value="C:cytoplasm"/>
    <property type="evidence" value="ECO:0007669"/>
    <property type="project" value="TreeGrafter"/>
</dbReference>
<keyword evidence="9" id="KW-1185">Reference proteome</keyword>
<proteinExistence type="predicted"/>
<evidence type="ECO:0000256" key="3">
    <source>
        <dbReference type="ARBA" id="ARBA00022741"/>
    </source>
</evidence>
<dbReference type="GO" id="GO:0004713">
    <property type="term" value="F:protein tyrosine kinase activity"/>
    <property type="evidence" value="ECO:0007669"/>
    <property type="project" value="TreeGrafter"/>
</dbReference>
<dbReference type="Ensembl" id="ENSMMOT00000028987.1">
    <property type="protein sequence ID" value="ENSMMOP00000028505.1"/>
    <property type="gene ID" value="ENSMMOG00000021505.1"/>
</dbReference>
<feature type="compositionally biased region" description="Polar residues" evidence="6">
    <location>
        <begin position="411"/>
        <end position="426"/>
    </location>
</feature>
<keyword evidence="5" id="KW-0067">ATP-binding</keyword>
<dbReference type="GO" id="GO:0042771">
    <property type="term" value="P:intrinsic apoptotic signaling pathway in response to DNA damage by p53 class mediator"/>
    <property type="evidence" value="ECO:0007669"/>
    <property type="project" value="TreeGrafter"/>
</dbReference>
<reference evidence="8" key="2">
    <citation type="submission" date="2025-09" db="UniProtKB">
        <authorList>
            <consortium name="Ensembl"/>
        </authorList>
    </citation>
    <scope>IDENTIFICATION</scope>
</reference>
<dbReference type="Pfam" id="PF00069">
    <property type="entry name" value="Pkinase"/>
    <property type="match status" value="1"/>
</dbReference>
<dbReference type="SMART" id="SM00220">
    <property type="entry name" value="S_TKc"/>
    <property type="match status" value="1"/>
</dbReference>
<accession>A0A3Q3XHI4</accession>
<evidence type="ECO:0000256" key="4">
    <source>
        <dbReference type="ARBA" id="ARBA00022777"/>
    </source>
</evidence>
<dbReference type="GO" id="GO:0003714">
    <property type="term" value="F:transcription corepressor activity"/>
    <property type="evidence" value="ECO:0007669"/>
    <property type="project" value="TreeGrafter"/>
</dbReference>
<keyword evidence="3" id="KW-0547">Nucleotide-binding</keyword>
<evidence type="ECO:0000256" key="2">
    <source>
        <dbReference type="ARBA" id="ARBA00022679"/>
    </source>
</evidence>
<evidence type="ECO:0000256" key="6">
    <source>
        <dbReference type="SAM" id="MobiDB-lite"/>
    </source>
</evidence>
<feature type="region of interest" description="Disordered" evidence="6">
    <location>
        <begin position="411"/>
        <end position="430"/>
    </location>
</feature>
<dbReference type="SUPFAM" id="SSF56112">
    <property type="entry name" value="Protein kinase-like (PK-like)"/>
    <property type="match status" value="1"/>
</dbReference>
<feature type="domain" description="Protein kinase" evidence="7">
    <location>
        <begin position="35"/>
        <end position="317"/>
    </location>
</feature>
<dbReference type="PANTHER" id="PTHR24058">
    <property type="entry name" value="DUAL SPECIFICITY PROTEIN KINASE"/>
    <property type="match status" value="1"/>
</dbReference>
<dbReference type="PROSITE" id="PS50011">
    <property type="entry name" value="PROTEIN_KINASE_DOM"/>
    <property type="match status" value="1"/>
</dbReference>
<dbReference type="AlphaFoldDB" id="A0A3Q3XHI4"/>
<dbReference type="OMA" id="GCYFNRL"/>
<dbReference type="GO" id="GO:0045944">
    <property type="term" value="P:positive regulation of transcription by RNA polymerase II"/>
    <property type="evidence" value="ECO:0007669"/>
    <property type="project" value="TreeGrafter"/>
</dbReference>
<organism evidence="8 9">
    <name type="scientific">Mola mola</name>
    <name type="common">Ocean sunfish</name>
    <name type="synonym">Tetraodon mola</name>
    <dbReference type="NCBI Taxonomy" id="94237"/>
    <lineage>
        <taxon>Eukaryota</taxon>
        <taxon>Metazoa</taxon>
        <taxon>Chordata</taxon>
        <taxon>Craniata</taxon>
        <taxon>Vertebrata</taxon>
        <taxon>Euteleostomi</taxon>
        <taxon>Actinopterygii</taxon>
        <taxon>Neopterygii</taxon>
        <taxon>Teleostei</taxon>
        <taxon>Neoteleostei</taxon>
        <taxon>Acanthomorphata</taxon>
        <taxon>Eupercaria</taxon>
        <taxon>Tetraodontiformes</taxon>
        <taxon>Molidae</taxon>
        <taxon>Mola</taxon>
    </lineage>
</organism>
<dbReference type="Gene3D" id="1.10.510.10">
    <property type="entry name" value="Transferase(Phosphotransferase) domain 1"/>
    <property type="match status" value="1"/>
</dbReference>
<dbReference type="InterPro" id="IPR008271">
    <property type="entry name" value="Ser/Thr_kinase_AS"/>
</dbReference>
<evidence type="ECO:0000256" key="5">
    <source>
        <dbReference type="ARBA" id="ARBA00022840"/>
    </source>
</evidence>
<dbReference type="GO" id="GO:0016605">
    <property type="term" value="C:PML body"/>
    <property type="evidence" value="ECO:0007669"/>
    <property type="project" value="TreeGrafter"/>
</dbReference>
<dbReference type="Gene3D" id="3.30.200.20">
    <property type="entry name" value="Phosphorylase Kinase, domain 1"/>
    <property type="match status" value="1"/>
</dbReference>
<evidence type="ECO:0000313" key="8">
    <source>
        <dbReference type="Ensembl" id="ENSMMOP00000028505.1"/>
    </source>
</evidence>
<dbReference type="GO" id="GO:0005524">
    <property type="term" value="F:ATP binding"/>
    <property type="evidence" value="ECO:0007669"/>
    <property type="project" value="UniProtKB-KW"/>
</dbReference>
<dbReference type="InterPro" id="IPR011009">
    <property type="entry name" value="Kinase-like_dom_sf"/>
</dbReference>
<keyword evidence="2" id="KW-0808">Transferase</keyword>
<dbReference type="PROSITE" id="PS00108">
    <property type="entry name" value="PROTEIN_KINASE_ST"/>
    <property type="match status" value="1"/>
</dbReference>
<dbReference type="Proteomes" id="UP000261620">
    <property type="component" value="Unplaced"/>
</dbReference>
<dbReference type="InterPro" id="IPR050494">
    <property type="entry name" value="Ser_Thr_dual-spec_kinase"/>
</dbReference>
<keyword evidence="1" id="KW-0723">Serine/threonine-protein kinase</keyword>
<dbReference type="PANTHER" id="PTHR24058:SF53">
    <property type="entry name" value="HOMEODOMAIN-INTERACTING PROTEIN KINASE 2"/>
    <property type="match status" value="1"/>
</dbReference>
<evidence type="ECO:0000256" key="1">
    <source>
        <dbReference type="ARBA" id="ARBA00022527"/>
    </source>
</evidence>
<dbReference type="GO" id="GO:0007224">
    <property type="term" value="P:smoothened signaling pathway"/>
    <property type="evidence" value="ECO:0007669"/>
    <property type="project" value="TreeGrafter"/>
</dbReference>
<keyword evidence="4" id="KW-0418">Kinase</keyword>
<dbReference type="GO" id="GO:0003713">
    <property type="term" value="F:transcription coactivator activity"/>
    <property type="evidence" value="ECO:0007669"/>
    <property type="project" value="TreeGrafter"/>
</dbReference>
<evidence type="ECO:0000259" key="7">
    <source>
        <dbReference type="PROSITE" id="PS50011"/>
    </source>
</evidence>
<dbReference type="GO" id="GO:0046332">
    <property type="term" value="F:SMAD binding"/>
    <property type="evidence" value="ECO:0007669"/>
    <property type="project" value="TreeGrafter"/>
</dbReference>